<gene>
    <name evidence="2" type="ORF">EF096_20035</name>
</gene>
<evidence type="ECO:0000313" key="3">
    <source>
        <dbReference type="Proteomes" id="UP000275199"/>
    </source>
</evidence>
<dbReference type="Pfam" id="PF22275">
    <property type="entry name" value="DUF6957"/>
    <property type="match status" value="1"/>
</dbReference>
<protein>
    <recommendedName>
        <fullName evidence="1">DUF6957 domain-containing protein</fullName>
    </recommendedName>
</protein>
<reference evidence="2 3" key="1">
    <citation type="submission" date="2018-11" db="EMBL/GenBank/DDBJ databases">
        <authorList>
            <person name="Jang G.I."/>
            <person name="Hwang C.Y."/>
        </authorList>
    </citation>
    <scope>NUCLEOTIDE SEQUENCE [LARGE SCALE GENOMIC DNA]</scope>
    <source>
        <strain evidence="2 3">SSM26</strain>
    </source>
</reference>
<feature type="domain" description="DUF6957" evidence="1">
    <location>
        <begin position="23"/>
        <end position="129"/>
    </location>
</feature>
<proteinExistence type="predicted"/>
<dbReference type="RefSeq" id="WP_123891479.1">
    <property type="nucleotide sequence ID" value="NZ_RKKU01000053.1"/>
</dbReference>
<comment type="caution">
    <text evidence="2">The sequence shown here is derived from an EMBL/GenBank/DDBJ whole genome shotgun (WGS) entry which is preliminary data.</text>
</comment>
<evidence type="ECO:0000313" key="2">
    <source>
        <dbReference type="EMBL" id="ROZ80210.1"/>
    </source>
</evidence>
<dbReference type="InterPro" id="IPR054232">
    <property type="entry name" value="DUF6957"/>
</dbReference>
<accession>A0ABX9XGP9</accession>
<organism evidence="2 3">
    <name type="scientific">Pseudomonas neustonica</name>
    <dbReference type="NCBI Taxonomy" id="2487346"/>
    <lineage>
        <taxon>Bacteria</taxon>
        <taxon>Pseudomonadati</taxon>
        <taxon>Pseudomonadota</taxon>
        <taxon>Gammaproteobacteria</taxon>
        <taxon>Pseudomonadales</taxon>
        <taxon>Pseudomonadaceae</taxon>
        <taxon>Pseudomonas</taxon>
    </lineage>
</organism>
<evidence type="ECO:0000259" key="1">
    <source>
        <dbReference type="Pfam" id="PF22275"/>
    </source>
</evidence>
<dbReference type="Proteomes" id="UP000275199">
    <property type="component" value="Unassembled WGS sequence"/>
</dbReference>
<dbReference type="EMBL" id="RKKU01000053">
    <property type="protein sequence ID" value="ROZ80210.1"/>
    <property type="molecule type" value="Genomic_DNA"/>
</dbReference>
<sequence>MEELYAVTDLLYKGGSPMPSRDLTENEAIALAEGTKPHKPWCIVKNWIWVDLEVSLEAQEAIQKTGYSPVMMYAHYVINDSKGRFNRGDWVRSTPLLTFAEQCLFETRNTIYVLTGEGTRKNAKPSTLMKIF</sequence>
<keyword evidence="3" id="KW-1185">Reference proteome</keyword>
<name>A0ABX9XGP9_9PSED</name>